<organism evidence="2 3">
    <name type="scientific">Luteibacter flocculans</name>
    <dbReference type="NCBI Taxonomy" id="2780091"/>
    <lineage>
        <taxon>Bacteria</taxon>
        <taxon>Pseudomonadati</taxon>
        <taxon>Pseudomonadota</taxon>
        <taxon>Gammaproteobacteria</taxon>
        <taxon>Lysobacterales</taxon>
        <taxon>Rhodanobacteraceae</taxon>
        <taxon>Luteibacter</taxon>
    </lineage>
</organism>
<gene>
    <name evidence="2" type="ORF">IM816_16005</name>
</gene>
<dbReference type="RefSeq" id="WP_072323727.1">
    <property type="nucleotide sequence ID" value="NZ_CP063231.1"/>
</dbReference>
<keyword evidence="2" id="KW-0862">Zinc</keyword>
<evidence type="ECO:0000259" key="1">
    <source>
        <dbReference type="Pfam" id="PF10276"/>
    </source>
</evidence>
<name>A0ABY4SZG4_9GAMM</name>
<protein>
    <submittedName>
        <fullName evidence="2">Zinc-finger domain-containing protein</fullName>
    </submittedName>
</protein>
<evidence type="ECO:0000313" key="3">
    <source>
        <dbReference type="Proteomes" id="UP001056681"/>
    </source>
</evidence>
<dbReference type="Proteomes" id="UP001056681">
    <property type="component" value="Chromosome"/>
</dbReference>
<reference evidence="2" key="1">
    <citation type="submission" date="2020-10" db="EMBL/GenBank/DDBJ databases">
        <title>Whole-genome sequence of Luteibacter sp. EIF3.</title>
        <authorList>
            <person name="Friedrich I."/>
            <person name="Hertel R."/>
            <person name="Daniel R."/>
        </authorList>
    </citation>
    <scope>NUCLEOTIDE SEQUENCE</scope>
    <source>
        <strain evidence="2">EIF3</strain>
    </source>
</reference>
<evidence type="ECO:0000313" key="2">
    <source>
        <dbReference type="EMBL" id="URL58083.1"/>
    </source>
</evidence>
<dbReference type="GO" id="GO:0008270">
    <property type="term" value="F:zinc ion binding"/>
    <property type="evidence" value="ECO:0007669"/>
    <property type="project" value="UniProtKB-KW"/>
</dbReference>
<keyword evidence="2" id="KW-0863">Zinc-finger</keyword>
<dbReference type="InterPro" id="IPR019401">
    <property type="entry name" value="Znf_CHCC"/>
</dbReference>
<dbReference type="EMBL" id="CP063231">
    <property type="protein sequence ID" value="URL58083.1"/>
    <property type="molecule type" value="Genomic_DNA"/>
</dbReference>
<keyword evidence="2" id="KW-0479">Metal-binding</keyword>
<dbReference type="Pfam" id="PF10276">
    <property type="entry name" value="zf-CHCC"/>
    <property type="match status" value="1"/>
</dbReference>
<accession>A0ABY4SZG4</accession>
<dbReference type="Gene3D" id="2.60.260.40">
    <property type="entry name" value="q5lls5 like domains"/>
    <property type="match status" value="1"/>
</dbReference>
<feature type="domain" description="Zinc finger CHCC-type" evidence="1">
    <location>
        <begin position="40"/>
        <end position="64"/>
    </location>
</feature>
<sequence length="68" mass="7583">MRPNPAAAPLIPANAENRYEVTRADLPLSCPMPGMYLWNSHPRVYLPIEDEGGQSKCMYCGAVYVLKD</sequence>
<proteinExistence type="predicted"/>
<keyword evidence="3" id="KW-1185">Reference proteome</keyword>